<protein>
    <submittedName>
        <fullName evidence="2">Uncharacterized protein</fullName>
    </submittedName>
</protein>
<evidence type="ECO:0000256" key="1">
    <source>
        <dbReference type="SAM" id="MobiDB-lite"/>
    </source>
</evidence>
<gene>
    <name evidence="2" type="ORF">NBG84_08595</name>
</gene>
<dbReference type="Proteomes" id="UP001431429">
    <property type="component" value="Unassembled WGS sequence"/>
</dbReference>
<reference evidence="2" key="1">
    <citation type="submission" date="2022-06" db="EMBL/GenBank/DDBJ databases">
        <title>Genome public.</title>
        <authorList>
            <person name="Sun Q."/>
        </authorList>
    </citation>
    <scope>NUCLEOTIDE SEQUENCE</scope>
    <source>
        <strain evidence="2">CWNU-1</strain>
    </source>
</reference>
<comment type="caution">
    <text evidence="2">The sequence shown here is derived from an EMBL/GenBank/DDBJ whole genome shotgun (WGS) entry which is preliminary data.</text>
</comment>
<accession>A0ABT0UJJ0</accession>
<dbReference type="RefSeq" id="WP_250918693.1">
    <property type="nucleotide sequence ID" value="NZ_JAMQAW010000007.1"/>
</dbReference>
<keyword evidence="3" id="KW-1185">Reference proteome</keyword>
<name>A0ABT0UJJ0_9ACTN</name>
<feature type="region of interest" description="Disordered" evidence="1">
    <location>
        <begin position="36"/>
        <end position="58"/>
    </location>
</feature>
<dbReference type="EMBL" id="JAMQAW010000007">
    <property type="protein sequence ID" value="MCM2388356.1"/>
    <property type="molecule type" value="Genomic_DNA"/>
</dbReference>
<evidence type="ECO:0000313" key="2">
    <source>
        <dbReference type="EMBL" id="MCM2388356.1"/>
    </source>
</evidence>
<evidence type="ECO:0000313" key="3">
    <source>
        <dbReference type="Proteomes" id="UP001431429"/>
    </source>
</evidence>
<organism evidence="2 3">
    <name type="scientific">Streptomyces albipurpureus</name>
    <dbReference type="NCBI Taxonomy" id="2897419"/>
    <lineage>
        <taxon>Bacteria</taxon>
        <taxon>Bacillati</taxon>
        <taxon>Actinomycetota</taxon>
        <taxon>Actinomycetes</taxon>
        <taxon>Kitasatosporales</taxon>
        <taxon>Streptomycetaceae</taxon>
        <taxon>Streptomyces</taxon>
    </lineage>
</organism>
<proteinExistence type="predicted"/>
<sequence>MRHPRGGRGLRRRVTALLLPPGLAVVRSIVHAPTAPFTAHANPDGGLTVRAKPPLDPG</sequence>